<keyword evidence="3" id="KW-1185">Reference proteome</keyword>
<dbReference type="InterPro" id="IPR000719">
    <property type="entry name" value="Prot_kinase_dom"/>
</dbReference>
<feature type="domain" description="Protein kinase" evidence="1">
    <location>
        <begin position="29"/>
        <end position="349"/>
    </location>
</feature>
<evidence type="ECO:0000259" key="1">
    <source>
        <dbReference type="PROSITE" id="PS50011"/>
    </source>
</evidence>
<name>A0ABW0END8_9PSEU</name>
<protein>
    <recommendedName>
        <fullName evidence="1">Protein kinase domain-containing protein</fullName>
    </recommendedName>
</protein>
<dbReference type="SUPFAM" id="SSF56112">
    <property type="entry name" value="Protein kinase-like (PK-like)"/>
    <property type="match status" value="2"/>
</dbReference>
<sequence>MSGGRRAAAHEATAAVLSRLDDREVVDLLATAVPLGEGIGGTAAVVDVGGTPVFVKRVPVTAREARPENAGSTANLFGLPAFCHYGVGDVGSPGFGVWREVAVHAMTTEWVLAGEYDGFPLTYHWRVLAHPGLPLSGELADIDHAVDHWGGGPGVRDRIEGLRDARASVALFLEHVPHTLHDWLRAQVAAGERAAERACAMVERELLAGTSFLDARGVLHFDAHFQNILTDGERLYFADFGLALSSGFAVDGAEAAFRAGHRGYDRCYALTQLVVWLVVELFGLRGDELGAFLRACARGEPPAGVPGWVRPILLRHAPVAAVMTDFFRRFRAESRQTPYPAERLAGLLG</sequence>
<comment type="caution">
    <text evidence="2">The sequence shown here is derived from an EMBL/GenBank/DDBJ whole genome shotgun (WGS) entry which is preliminary data.</text>
</comment>
<evidence type="ECO:0000313" key="3">
    <source>
        <dbReference type="Proteomes" id="UP001596157"/>
    </source>
</evidence>
<dbReference type="Proteomes" id="UP001596157">
    <property type="component" value="Unassembled WGS sequence"/>
</dbReference>
<dbReference type="EMBL" id="JBHSKF010000004">
    <property type="protein sequence ID" value="MFC5287656.1"/>
    <property type="molecule type" value="Genomic_DNA"/>
</dbReference>
<reference evidence="3" key="1">
    <citation type="journal article" date="2019" name="Int. J. Syst. Evol. Microbiol.">
        <title>The Global Catalogue of Microorganisms (GCM) 10K type strain sequencing project: providing services to taxonomists for standard genome sequencing and annotation.</title>
        <authorList>
            <consortium name="The Broad Institute Genomics Platform"/>
            <consortium name="The Broad Institute Genome Sequencing Center for Infectious Disease"/>
            <person name="Wu L."/>
            <person name="Ma J."/>
        </authorList>
    </citation>
    <scope>NUCLEOTIDE SEQUENCE [LARGE SCALE GENOMIC DNA]</scope>
    <source>
        <strain evidence="3">CCUG 59778</strain>
    </source>
</reference>
<dbReference type="Gene3D" id="1.10.510.10">
    <property type="entry name" value="Transferase(Phosphotransferase) domain 1"/>
    <property type="match status" value="1"/>
</dbReference>
<organism evidence="2 3">
    <name type="scientific">Actinokineospora guangxiensis</name>
    <dbReference type="NCBI Taxonomy" id="1490288"/>
    <lineage>
        <taxon>Bacteria</taxon>
        <taxon>Bacillati</taxon>
        <taxon>Actinomycetota</taxon>
        <taxon>Actinomycetes</taxon>
        <taxon>Pseudonocardiales</taxon>
        <taxon>Pseudonocardiaceae</taxon>
        <taxon>Actinokineospora</taxon>
    </lineage>
</organism>
<dbReference type="InterPro" id="IPR011009">
    <property type="entry name" value="Kinase-like_dom_sf"/>
</dbReference>
<gene>
    <name evidence="2" type="ORF">ACFPM7_11400</name>
</gene>
<accession>A0ABW0END8</accession>
<dbReference type="RefSeq" id="WP_378246835.1">
    <property type="nucleotide sequence ID" value="NZ_JBHSKF010000004.1"/>
</dbReference>
<evidence type="ECO:0000313" key="2">
    <source>
        <dbReference type="EMBL" id="MFC5287656.1"/>
    </source>
</evidence>
<dbReference type="PROSITE" id="PS50011">
    <property type="entry name" value="PROTEIN_KINASE_DOM"/>
    <property type="match status" value="1"/>
</dbReference>
<proteinExistence type="predicted"/>